<sequence length="143" mass="15538">MRLIIISAVLLGLPGCGDQPTQQQAPANRQIAVRSPEQDRLHQLDTMARDIGLKRAIQDSGVTCKRVVRSGYVQEYNQLSMWSAECGDKRQWAIFVGADGSAQVRPCGDMTKFNLPECRIAADPTGRTARGLAQPAAAESNAQ</sequence>
<protein>
    <submittedName>
        <fullName evidence="1">Uncharacterized protein</fullName>
    </submittedName>
</protein>
<proteinExistence type="predicted"/>
<dbReference type="EMBL" id="JAPDOB010000001">
    <property type="protein sequence ID" value="MCW3796268.1"/>
    <property type="molecule type" value="Genomic_DNA"/>
</dbReference>
<name>A0ABT3JB33_9SPHN</name>
<evidence type="ECO:0000313" key="1">
    <source>
        <dbReference type="EMBL" id="MCW3796268.1"/>
    </source>
</evidence>
<comment type="caution">
    <text evidence="1">The sequence shown here is derived from an EMBL/GenBank/DDBJ whole genome shotgun (WGS) entry which is preliminary data.</text>
</comment>
<reference evidence="1 2" key="1">
    <citation type="submission" date="2022-10" db="EMBL/GenBank/DDBJ databases">
        <title>Sphingomonas sp.</title>
        <authorList>
            <person name="Jin C."/>
        </authorList>
    </citation>
    <scope>NUCLEOTIDE SEQUENCE [LARGE SCALE GENOMIC DNA]</scope>
    <source>
        <strain evidence="1 2">BN140010</strain>
    </source>
</reference>
<accession>A0ABT3JB33</accession>
<dbReference type="Proteomes" id="UP001526246">
    <property type="component" value="Unassembled WGS sequence"/>
</dbReference>
<organism evidence="1 2">
    <name type="scientific">Sphingomonas arvum</name>
    <dbReference type="NCBI Taxonomy" id="2992113"/>
    <lineage>
        <taxon>Bacteria</taxon>
        <taxon>Pseudomonadati</taxon>
        <taxon>Pseudomonadota</taxon>
        <taxon>Alphaproteobacteria</taxon>
        <taxon>Sphingomonadales</taxon>
        <taxon>Sphingomonadaceae</taxon>
        <taxon>Sphingomonas</taxon>
    </lineage>
</organism>
<gene>
    <name evidence="1" type="ORF">OMW55_00390</name>
</gene>
<keyword evidence="2" id="KW-1185">Reference proteome</keyword>
<dbReference type="RefSeq" id="WP_264880028.1">
    <property type="nucleotide sequence ID" value="NZ_JAPDOB010000001.1"/>
</dbReference>
<evidence type="ECO:0000313" key="2">
    <source>
        <dbReference type="Proteomes" id="UP001526246"/>
    </source>
</evidence>